<organism evidence="2 3">
    <name type="scientific">Blyttiomyces helicus</name>
    <dbReference type="NCBI Taxonomy" id="388810"/>
    <lineage>
        <taxon>Eukaryota</taxon>
        <taxon>Fungi</taxon>
        <taxon>Fungi incertae sedis</taxon>
        <taxon>Chytridiomycota</taxon>
        <taxon>Chytridiomycota incertae sedis</taxon>
        <taxon>Chytridiomycetes</taxon>
        <taxon>Chytridiomycetes incertae sedis</taxon>
        <taxon>Blyttiomyces</taxon>
    </lineage>
</organism>
<evidence type="ECO:0000313" key="3">
    <source>
        <dbReference type="Proteomes" id="UP000269721"/>
    </source>
</evidence>
<evidence type="ECO:0000259" key="1">
    <source>
        <dbReference type="Pfam" id="PF14033"/>
    </source>
</evidence>
<protein>
    <recommendedName>
        <fullName evidence="1">DUF4246 domain-containing protein</fullName>
    </recommendedName>
</protein>
<dbReference type="OrthoDB" id="415532at2759"/>
<sequence length="232" mass="25925">MSSILTQPFGPPQCFAKGSSADLLLVEKEHIPPMSLGQVFLLLNGISYSFLRDCVCEGGEIYFHTHDTFFWTDDPYIAVPPDALALLKHRYDRLENGDPGPAALTVRAVDRDVPSSVTDLLAWHLDAIASRDDRDFHPGSEGKVQDLIHPSLHSLALGFTSLVSGKRWLPAELHVEAGGRSQFTEYISGLYPRTHAELYWCIERVFDVVLPMLEETVGRQLKERNSQVRGPL</sequence>
<dbReference type="InterPro" id="IPR049192">
    <property type="entry name" value="DUF4246_C"/>
</dbReference>
<gene>
    <name evidence="2" type="ORF">BDK51DRAFT_26081</name>
</gene>
<feature type="domain" description="DUF4246" evidence="1">
    <location>
        <begin position="167"/>
        <end position="220"/>
    </location>
</feature>
<dbReference type="Pfam" id="PF14033">
    <property type="entry name" value="DUF4246"/>
    <property type="match status" value="1"/>
</dbReference>
<accession>A0A4V1IQX5</accession>
<dbReference type="InterPro" id="IPR025340">
    <property type="entry name" value="DUF4246"/>
</dbReference>
<dbReference type="Proteomes" id="UP000269721">
    <property type="component" value="Unassembled WGS sequence"/>
</dbReference>
<name>A0A4V1IQX5_9FUNG</name>
<dbReference type="AlphaFoldDB" id="A0A4V1IQX5"/>
<reference evidence="3" key="1">
    <citation type="journal article" date="2018" name="Nat. Microbiol.">
        <title>Leveraging single-cell genomics to expand the fungal tree of life.</title>
        <authorList>
            <person name="Ahrendt S.R."/>
            <person name="Quandt C.A."/>
            <person name="Ciobanu D."/>
            <person name="Clum A."/>
            <person name="Salamov A."/>
            <person name="Andreopoulos B."/>
            <person name="Cheng J.F."/>
            <person name="Woyke T."/>
            <person name="Pelin A."/>
            <person name="Henrissat B."/>
            <person name="Reynolds N.K."/>
            <person name="Benny G.L."/>
            <person name="Smith M.E."/>
            <person name="James T.Y."/>
            <person name="Grigoriev I.V."/>
        </authorList>
    </citation>
    <scope>NUCLEOTIDE SEQUENCE [LARGE SCALE GENOMIC DNA]</scope>
</reference>
<keyword evidence="3" id="KW-1185">Reference proteome</keyword>
<dbReference type="EMBL" id="KZ996957">
    <property type="protein sequence ID" value="RKO88077.1"/>
    <property type="molecule type" value="Genomic_DNA"/>
</dbReference>
<dbReference type="PANTHER" id="PTHR33119">
    <property type="entry name" value="IFI3P"/>
    <property type="match status" value="1"/>
</dbReference>
<dbReference type="PANTHER" id="PTHR33119:SF1">
    <property type="entry name" value="FE2OG DIOXYGENASE DOMAIN-CONTAINING PROTEIN"/>
    <property type="match status" value="1"/>
</dbReference>
<proteinExistence type="predicted"/>
<evidence type="ECO:0000313" key="2">
    <source>
        <dbReference type="EMBL" id="RKO88077.1"/>
    </source>
</evidence>